<comment type="caution">
    <text evidence="3">The sequence shown here is derived from an EMBL/GenBank/DDBJ whole genome shotgun (WGS) entry which is preliminary data.</text>
</comment>
<dbReference type="EMBL" id="JACXVP010000010">
    <property type="protein sequence ID" value="KAG5583448.1"/>
    <property type="molecule type" value="Genomic_DNA"/>
</dbReference>
<evidence type="ECO:0000259" key="2">
    <source>
        <dbReference type="Pfam" id="PF14111"/>
    </source>
</evidence>
<dbReference type="Proteomes" id="UP000824120">
    <property type="component" value="Chromosome 10"/>
</dbReference>
<evidence type="ECO:0000313" key="3">
    <source>
        <dbReference type="EMBL" id="KAG5583448.1"/>
    </source>
</evidence>
<feature type="compositionally biased region" description="Basic and acidic residues" evidence="1">
    <location>
        <begin position="352"/>
        <end position="365"/>
    </location>
</feature>
<feature type="domain" description="DUF4283" evidence="2">
    <location>
        <begin position="69"/>
        <end position="156"/>
    </location>
</feature>
<sequence>MTTNSPGHPLLGIGQAATESDPEQRRQYAAVLCPPARIAKPIPMKPIAYLHGEPRIVWEEEEVEHMIIKENLQFKVIGKFSYGWPEIQEIRRLISKHCELRGECKIGLLSNRHVIIRASCLEDYVNLLSKLAFYLLHQRWSYPMRTLKWDSLFDPEKETSRAIAWISFPTLPPKIFVKEVVFLLAIAVGKEEDAFKEQKRKKGGWERKAGQLQVWNPKHLQQGKEEDIMGNKFDALGSLNDEKTDETTQGDGARDNNTGNEIGSTKKWVEEVFNGKERIGESCSNKKVADKERLITEDKRNDIAVLDTSQTIDKDDNEEREKRMRVDLTEDEKQRQRDTEKDGEVNENIDTIARDGDLSPREINN</sequence>
<evidence type="ECO:0000313" key="4">
    <source>
        <dbReference type="Proteomes" id="UP000824120"/>
    </source>
</evidence>
<organism evidence="3 4">
    <name type="scientific">Solanum commersonii</name>
    <name type="common">Commerson's wild potato</name>
    <name type="synonym">Commerson's nightshade</name>
    <dbReference type="NCBI Taxonomy" id="4109"/>
    <lineage>
        <taxon>Eukaryota</taxon>
        <taxon>Viridiplantae</taxon>
        <taxon>Streptophyta</taxon>
        <taxon>Embryophyta</taxon>
        <taxon>Tracheophyta</taxon>
        <taxon>Spermatophyta</taxon>
        <taxon>Magnoliopsida</taxon>
        <taxon>eudicotyledons</taxon>
        <taxon>Gunneridae</taxon>
        <taxon>Pentapetalae</taxon>
        <taxon>asterids</taxon>
        <taxon>lamiids</taxon>
        <taxon>Solanales</taxon>
        <taxon>Solanaceae</taxon>
        <taxon>Solanoideae</taxon>
        <taxon>Solaneae</taxon>
        <taxon>Solanum</taxon>
    </lineage>
</organism>
<protein>
    <recommendedName>
        <fullName evidence="2">DUF4283 domain-containing protein</fullName>
    </recommendedName>
</protein>
<feature type="compositionally biased region" description="Basic and acidic residues" evidence="1">
    <location>
        <begin position="312"/>
        <end position="344"/>
    </location>
</feature>
<keyword evidence="4" id="KW-1185">Reference proteome</keyword>
<dbReference type="InterPro" id="IPR040256">
    <property type="entry name" value="At4g02000-like"/>
</dbReference>
<dbReference type="Pfam" id="PF14111">
    <property type="entry name" value="DUF4283"/>
    <property type="match status" value="1"/>
</dbReference>
<dbReference type="AlphaFoldDB" id="A0A9J5X950"/>
<evidence type="ECO:0000256" key="1">
    <source>
        <dbReference type="SAM" id="MobiDB-lite"/>
    </source>
</evidence>
<feature type="compositionally biased region" description="Polar residues" evidence="1">
    <location>
        <begin position="247"/>
        <end position="263"/>
    </location>
</feature>
<feature type="region of interest" description="Disordered" evidence="1">
    <location>
        <begin position="308"/>
        <end position="365"/>
    </location>
</feature>
<dbReference type="PANTHER" id="PTHR31286:SF179">
    <property type="entry name" value="RNASE H TYPE-1 DOMAIN-CONTAINING PROTEIN"/>
    <property type="match status" value="1"/>
</dbReference>
<feature type="region of interest" description="Disordered" evidence="1">
    <location>
        <begin position="1"/>
        <end position="22"/>
    </location>
</feature>
<dbReference type="OrthoDB" id="10467590at2759"/>
<feature type="region of interest" description="Disordered" evidence="1">
    <location>
        <begin position="237"/>
        <end position="263"/>
    </location>
</feature>
<dbReference type="PANTHER" id="PTHR31286">
    <property type="entry name" value="GLYCINE-RICH CELL WALL STRUCTURAL PROTEIN 1.8-LIKE"/>
    <property type="match status" value="1"/>
</dbReference>
<accession>A0A9J5X950</accession>
<dbReference type="InterPro" id="IPR025558">
    <property type="entry name" value="DUF4283"/>
</dbReference>
<proteinExistence type="predicted"/>
<gene>
    <name evidence="3" type="ORF">H5410_054075</name>
</gene>
<name>A0A9J5X950_SOLCO</name>
<reference evidence="3 4" key="1">
    <citation type="submission" date="2020-09" db="EMBL/GenBank/DDBJ databases">
        <title>De no assembly of potato wild relative species, Solanum commersonii.</title>
        <authorList>
            <person name="Cho K."/>
        </authorList>
    </citation>
    <scope>NUCLEOTIDE SEQUENCE [LARGE SCALE GENOMIC DNA]</scope>
    <source>
        <strain evidence="3">LZ3.2</strain>
        <tissue evidence="3">Leaf</tissue>
    </source>
</reference>